<evidence type="ECO:0000259" key="6">
    <source>
        <dbReference type="PROSITE" id="PS50983"/>
    </source>
</evidence>
<dbReference type="Gene3D" id="3.40.50.1980">
    <property type="entry name" value="Nitrogenase molybdenum iron protein domain"/>
    <property type="match status" value="2"/>
</dbReference>
<dbReference type="OrthoDB" id="9793175at2"/>
<dbReference type="GO" id="GO:1901678">
    <property type="term" value="P:iron coordination entity transport"/>
    <property type="evidence" value="ECO:0007669"/>
    <property type="project" value="UniProtKB-ARBA"/>
</dbReference>
<dbReference type="InterPro" id="IPR051313">
    <property type="entry name" value="Bact_iron-sidero_bind"/>
</dbReference>
<dbReference type="EMBL" id="LJGZ01000094">
    <property type="protein sequence ID" value="OEV18230.1"/>
    <property type="molecule type" value="Genomic_DNA"/>
</dbReference>
<dbReference type="AlphaFoldDB" id="A0A1E7LPW6"/>
<dbReference type="PROSITE" id="PS50983">
    <property type="entry name" value="FE_B12_PBP"/>
    <property type="match status" value="1"/>
</dbReference>
<evidence type="ECO:0000256" key="5">
    <source>
        <dbReference type="SAM" id="SignalP"/>
    </source>
</evidence>
<comment type="similarity">
    <text evidence="2">Belongs to the bacterial solute-binding protein 8 family.</text>
</comment>
<accession>A0A1E7LPW6</accession>
<comment type="subcellular location">
    <subcellularLocation>
        <location evidence="1">Cell envelope</location>
    </subcellularLocation>
</comment>
<dbReference type="RefSeq" id="WP_070202664.1">
    <property type="nucleotide sequence ID" value="NZ_LJGZ01000094.1"/>
</dbReference>
<dbReference type="PANTHER" id="PTHR30532:SF24">
    <property type="entry name" value="FERRIC ENTEROBACTIN-BINDING PERIPLASMIC PROTEIN FEPB"/>
    <property type="match status" value="1"/>
</dbReference>
<comment type="caution">
    <text evidence="7">The sequence shown here is derived from an EMBL/GenBank/DDBJ whole genome shotgun (WGS) entry which is preliminary data.</text>
</comment>
<dbReference type="PANTHER" id="PTHR30532">
    <property type="entry name" value="IRON III DICITRATE-BINDING PERIPLASMIC PROTEIN"/>
    <property type="match status" value="1"/>
</dbReference>
<evidence type="ECO:0000256" key="1">
    <source>
        <dbReference type="ARBA" id="ARBA00004196"/>
    </source>
</evidence>
<keyword evidence="4 5" id="KW-0732">Signal</keyword>
<organism evidence="7 8">
    <name type="scientific">Streptomyces nanshensis</name>
    <dbReference type="NCBI Taxonomy" id="518642"/>
    <lineage>
        <taxon>Bacteria</taxon>
        <taxon>Bacillati</taxon>
        <taxon>Actinomycetota</taxon>
        <taxon>Actinomycetes</taxon>
        <taxon>Kitasatosporales</taxon>
        <taxon>Streptomycetaceae</taxon>
        <taxon>Streptomyces</taxon>
    </lineage>
</organism>
<feature type="signal peptide" evidence="5">
    <location>
        <begin position="1"/>
        <end position="17"/>
    </location>
</feature>
<reference evidence="7 8" key="1">
    <citation type="journal article" date="2016" name="Front. Microbiol.">
        <title>Comparative Genomics Analysis of Streptomyces Species Reveals Their Adaptation to the Marine Environment and Their Diversity at the Genomic Level.</title>
        <authorList>
            <person name="Tian X."/>
            <person name="Zhang Z."/>
            <person name="Yang T."/>
            <person name="Chen M."/>
            <person name="Li J."/>
            <person name="Chen F."/>
            <person name="Yang J."/>
            <person name="Li W."/>
            <person name="Zhang B."/>
            <person name="Zhang Z."/>
            <person name="Wu J."/>
            <person name="Zhang C."/>
            <person name="Long L."/>
            <person name="Xiao J."/>
        </authorList>
    </citation>
    <scope>NUCLEOTIDE SEQUENCE [LARGE SCALE GENOMIC DNA]</scope>
    <source>
        <strain evidence="7 8">SCSIO M10372</strain>
    </source>
</reference>
<dbReference type="SUPFAM" id="SSF53807">
    <property type="entry name" value="Helical backbone' metal receptor"/>
    <property type="match status" value="1"/>
</dbReference>
<dbReference type="GO" id="GO:0030288">
    <property type="term" value="C:outer membrane-bounded periplasmic space"/>
    <property type="evidence" value="ECO:0007669"/>
    <property type="project" value="TreeGrafter"/>
</dbReference>
<proteinExistence type="inferred from homology"/>
<feature type="domain" description="Fe/B12 periplasmic-binding" evidence="6">
    <location>
        <begin position="58"/>
        <end position="330"/>
    </location>
</feature>
<evidence type="ECO:0000313" key="8">
    <source>
        <dbReference type="Proteomes" id="UP000175971"/>
    </source>
</evidence>
<dbReference type="InterPro" id="IPR002491">
    <property type="entry name" value="ABC_transptr_periplasmic_BD"/>
</dbReference>
<evidence type="ECO:0000313" key="7">
    <source>
        <dbReference type="EMBL" id="OEV18230.1"/>
    </source>
</evidence>
<dbReference type="PROSITE" id="PS51257">
    <property type="entry name" value="PROKAR_LIPOPROTEIN"/>
    <property type="match status" value="1"/>
</dbReference>
<evidence type="ECO:0000256" key="3">
    <source>
        <dbReference type="ARBA" id="ARBA00022448"/>
    </source>
</evidence>
<keyword evidence="3" id="KW-0813">Transport</keyword>
<dbReference type="PATRIC" id="fig|518642.7.peg.5143"/>
<evidence type="ECO:0000256" key="4">
    <source>
        <dbReference type="ARBA" id="ARBA00022729"/>
    </source>
</evidence>
<gene>
    <name evidence="7" type="ORF">AN221_24195</name>
</gene>
<keyword evidence="8" id="KW-1185">Reference proteome</keyword>
<dbReference type="Pfam" id="PF01497">
    <property type="entry name" value="Peripla_BP_2"/>
    <property type="match status" value="1"/>
</dbReference>
<feature type="chain" id="PRO_5038894636" evidence="5">
    <location>
        <begin position="18"/>
        <end position="330"/>
    </location>
</feature>
<evidence type="ECO:0000256" key="2">
    <source>
        <dbReference type="ARBA" id="ARBA00008814"/>
    </source>
</evidence>
<dbReference type="Proteomes" id="UP000175971">
    <property type="component" value="Unassembled WGS sequence"/>
</dbReference>
<name>A0A1E7LPW6_9ACTN</name>
<protein>
    <submittedName>
        <fullName evidence="7">Ferric enterobactin (Enterochelin)-binding protein</fullName>
    </submittedName>
</protein>
<sequence>MSAPARLLAFALVTALALTGCSASSSPSDGGDKGSAAAKTRTVTTDYGTVKVPTAPQRVVVLNHALAGYLYDLDVPVRATIPEDADGKGEFSPYWEKEAKEDGTTFLPWSVDGFDLEAILALKPDLIVGGGIGFPLFQAEKVYDDLSGIAPTVLVGKKLGDWRSQFSFLADDVFGKADVYKEHVAAYDKRIAEVKASITPPPGPVSYLTFTGDGTAFGLVESVGLPNELKKVGIEPAPVFADGGFKVYGQGGDMFELSTEKAGQTVTQPSVFVMGFNADTTDVATLKKNPVYSALPAFKTDHAYDLPYWVLRGDYDESMALLDIIEKKFS</sequence>